<evidence type="ECO:0000256" key="1">
    <source>
        <dbReference type="ARBA" id="ARBA00007164"/>
    </source>
</evidence>
<dbReference type="GO" id="GO:0071555">
    <property type="term" value="P:cell wall organization"/>
    <property type="evidence" value="ECO:0007669"/>
    <property type="project" value="UniProtKB-KW"/>
</dbReference>
<protein>
    <submittedName>
        <fullName evidence="12">D-alanyl-D-alanine carboxypeptidase</fullName>
    </submittedName>
</protein>
<organism evidence="12 13">
    <name type="scientific">Paenibacillus psychroresistens</name>
    <dbReference type="NCBI Taxonomy" id="1778678"/>
    <lineage>
        <taxon>Bacteria</taxon>
        <taxon>Bacillati</taxon>
        <taxon>Bacillota</taxon>
        <taxon>Bacilli</taxon>
        <taxon>Bacillales</taxon>
        <taxon>Paenibacillaceae</taxon>
        <taxon>Paenibacillus</taxon>
    </lineage>
</organism>
<keyword evidence="10" id="KW-0472">Membrane</keyword>
<dbReference type="SUPFAM" id="SSF56601">
    <property type="entry name" value="beta-lactamase/transpeptidase-like"/>
    <property type="match status" value="1"/>
</dbReference>
<dbReference type="Pfam" id="PF00768">
    <property type="entry name" value="Peptidase_S11"/>
    <property type="match status" value="1"/>
</dbReference>
<name>A0A6B8RUX8_9BACL</name>
<dbReference type="KEGG" id="ppsc:EHS13_33590"/>
<dbReference type="OrthoDB" id="9791132at2"/>
<dbReference type="InterPro" id="IPR012338">
    <property type="entry name" value="Beta-lactam/transpept-like"/>
</dbReference>
<dbReference type="PANTHER" id="PTHR21581">
    <property type="entry name" value="D-ALANYL-D-ALANINE CARBOXYPEPTIDASE"/>
    <property type="match status" value="1"/>
</dbReference>
<dbReference type="Proteomes" id="UP000426246">
    <property type="component" value="Chromosome"/>
</dbReference>
<dbReference type="GO" id="GO:0009252">
    <property type="term" value="P:peptidoglycan biosynthetic process"/>
    <property type="evidence" value="ECO:0007669"/>
    <property type="project" value="UniProtKB-KW"/>
</dbReference>
<dbReference type="InterPro" id="IPR001967">
    <property type="entry name" value="Peptidase_S11_N"/>
</dbReference>
<dbReference type="GO" id="GO:0009002">
    <property type="term" value="F:serine-type D-Ala-D-Ala carboxypeptidase activity"/>
    <property type="evidence" value="ECO:0007669"/>
    <property type="project" value="InterPro"/>
</dbReference>
<feature type="domain" description="Peptidase S11 D-alanyl-D-alanine carboxypeptidase A N-terminal" evidence="11">
    <location>
        <begin position="48"/>
        <end position="285"/>
    </location>
</feature>
<evidence type="ECO:0000256" key="6">
    <source>
        <dbReference type="ARBA" id="ARBA00023316"/>
    </source>
</evidence>
<feature type="active site" description="Proton acceptor" evidence="7">
    <location>
        <position position="81"/>
    </location>
</feature>
<dbReference type="EMBL" id="CP034235">
    <property type="protein sequence ID" value="QGQ99445.1"/>
    <property type="molecule type" value="Genomic_DNA"/>
</dbReference>
<accession>A0A6B8RUX8</accession>
<keyword evidence="12" id="KW-0645">Protease</keyword>
<evidence type="ECO:0000256" key="10">
    <source>
        <dbReference type="SAM" id="Phobius"/>
    </source>
</evidence>
<feature type="binding site" evidence="8">
    <location>
        <position position="256"/>
    </location>
    <ligand>
        <name>substrate</name>
    </ligand>
</feature>
<evidence type="ECO:0000256" key="3">
    <source>
        <dbReference type="ARBA" id="ARBA00022801"/>
    </source>
</evidence>
<evidence type="ECO:0000313" key="12">
    <source>
        <dbReference type="EMBL" id="QGQ99445.1"/>
    </source>
</evidence>
<keyword evidence="2" id="KW-0732">Signal</keyword>
<evidence type="ECO:0000313" key="13">
    <source>
        <dbReference type="Proteomes" id="UP000426246"/>
    </source>
</evidence>
<keyword evidence="10" id="KW-1133">Transmembrane helix</keyword>
<keyword evidence="13" id="KW-1185">Reference proteome</keyword>
<evidence type="ECO:0000256" key="8">
    <source>
        <dbReference type="PIRSR" id="PIRSR618044-2"/>
    </source>
</evidence>
<evidence type="ECO:0000259" key="11">
    <source>
        <dbReference type="Pfam" id="PF00768"/>
    </source>
</evidence>
<dbReference type="InterPro" id="IPR018044">
    <property type="entry name" value="Peptidase_S11"/>
</dbReference>
<evidence type="ECO:0000256" key="9">
    <source>
        <dbReference type="RuleBase" id="RU004016"/>
    </source>
</evidence>
<feature type="active site" description="Acyl-ester intermediate" evidence="7">
    <location>
        <position position="78"/>
    </location>
</feature>
<dbReference type="PANTHER" id="PTHR21581:SF33">
    <property type="entry name" value="D-ALANYL-D-ALANINE CARBOXYPEPTIDASE DACB"/>
    <property type="match status" value="1"/>
</dbReference>
<dbReference type="Gene3D" id="3.40.710.10">
    <property type="entry name" value="DD-peptidase/beta-lactamase superfamily"/>
    <property type="match status" value="1"/>
</dbReference>
<comment type="similarity">
    <text evidence="1 9">Belongs to the peptidase S11 family.</text>
</comment>
<dbReference type="AlphaFoldDB" id="A0A6B8RUX8"/>
<gene>
    <name evidence="12" type="ORF">EHS13_33590</name>
</gene>
<dbReference type="GO" id="GO:0008360">
    <property type="term" value="P:regulation of cell shape"/>
    <property type="evidence" value="ECO:0007669"/>
    <property type="project" value="UniProtKB-KW"/>
</dbReference>
<keyword evidence="10" id="KW-0812">Transmembrane</keyword>
<keyword evidence="5" id="KW-0573">Peptidoglycan synthesis</keyword>
<dbReference type="PRINTS" id="PR00725">
    <property type="entry name" value="DADACBPTASE1"/>
</dbReference>
<evidence type="ECO:0000256" key="7">
    <source>
        <dbReference type="PIRSR" id="PIRSR618044-1"/>
    </source>
</evidence>
<keyword evidence="3" id="KW-0378">Hydrolase</keyword>
<evidence type="ECO:0000256" key="5">
    <source>
        <dbReference type="ARBA" id="ARBA00022984"/>
    </source>
</evidence>
<feature type="active site" evidence="7">
    <location>
        <position position="135"/>
    </location>
</feature>
<keyword evidence="4" id="KW-0133">Cell shape</keyword>
<sequence length="307" mass="33524">MRIRRGTVLFSLIMMSVVLVTIVNHWSSLKPHAALALNSINKPSIDSRIDASAVIVMNEQTGKILYSKNDQEKLYPASTTKIMTAWIAIEQGELQDRVTVGDEVQLRTKDESTAGLVEGQVLSLQDLLAALMLPSGNDAARTIARYIAEKSSGEAMSAEVSIEYFAKLMNQKAKKVGAKMTHFVNPHGLHSSKHYTTAKDMALIAMQAMKNDTFRQIVNKQEITTKSSSASVTYTNRNLLLQQDGPFSFNGANGIKSGFTDEAGYCLVSSASRNGKNVLAVVLHSTQDGVWTDSQKLLQQGIDAIND</sequence>
<evidence type="ECO:0000256" key="4">
    <source>
        <dbReference type="ARBA" id="ARBA00022960"/>
    </source>
</evidence>
<dbReference type="GO" id="GO:0006508">
    <property type="term" value="P:proteolysis"/>
    <property type="evidence" value="ECO:0007669"/>
    <property type="project" value="InterPro"/>
</dbReference>
<keyword evidence="6" id="KW-0961">Cell wall biogenesis/degradation</keyword>
<feature type="transmembrane region" description="Helical" evidence="10">
    <location>
        <begin position="7"/>
        <end position="26"/>
    </location>
</feature>
<dbReference type="RefSeq" id="WP_155704610.1">
    <property type="nucleotide sequence ID" value="NZ_CP034235.1"/>
</dbReference>
<evidence type="ECO:0000256" key="2">
    <source>
        <dbReference type="ARBA" id="ARBA00022729"/>
    </source>
</evidence>
<reference evidence="13" key="1">
    <citation type="submission" date="2018-11" db="EMBL/GenBank/DDBJ databases">
        <title>Complete genome sequence of Paenibacillus sp. ML311-T8.</title>
        <authorList>
            <person name="Nam Y.-D."/>
            <person name="Kang J."/>
            <person name="Chung W.-H."/>
            <person name="Park Y.S."/>
        </authorList>
    </citation>
    <scope>NUCLEOTIDE SEQUENCE [LARGE SCALE GENOMIC DNA]</scope>
    <source>
        <strain evidence="13">ML311-T8</strain>
    </source>
</reference>
<keyword evidence="12" id="KW-0121">Carboxypeptidase</keyword>
<proteinExistence type="inferred from homology"/>